<evidence type="ECO:0000259" key="8">
    <source>
        <dbReference type="Pfam" id="PF04239"/>
    </source>
</evidence>
<dbReference type="EMBL" id="CP016313">
    <property type="protein sequence ID" value="APD10489.1"/>
    <property type="molecule type" value="Genomic_DNA"/>
</dbReference>
<evidence type="ECO:0000313" key="9">
    <source>
        <dbReference type="EMBL" id="APD10489.1"/>
    </source>
</evidence>
<organism evidence="9 10">
    <name type="scientific">Thermus brockianus</name>
    <dbReference type="NCBI Taxonomy" id="56956"/>
    <lineage>
        <taxon>Bacteria</taxon>
        <taxon>Thermotogati</taxon>
        <taxon>Deinococcota</taxon>
        <taxon>Deinococci</taxon>
        <taxon>Thermales</taxon>
        <taxon>Thermaceae</taxon>
        <taxon>Thermus</taxon>
    </lineage>
</organism>
<name>A0A1J0LVP2_THEBO</name>
<dbReference type="KEGG" id="tbc:A0O31_02466"/>
<gene>
    <name evidence="9" type="ORF">A0O31_02466</name>
</gene>
<dbReference type="GO" id="GO:0005886">
    <property type="term" value="C:plasma membrane"/>
    <property type="evidence" value="ECO:0007669"/>
    <property type="project" value="UniProtKB-SubCell"/>
</dbReference>
<dbReference type="InterPro" id="IPR007353">
    <property type="entry name" value="DUF421"/>
</dbReference>
<evidence type="ECO:0000313" key="10">
    <source>
        <dbReference type="Proteomes" id="UP000182993"/>
    </source>
</evidence>
<reference evidence="10" key="1">
    <citation type="submission" date="2016-06" db="EMBL/GenBank/DDBJ databases">
        <title>Whole genome sequencing of Thermus brockianus strain GE-1.</title>
        <authorList>
            <person name="Schaefers C."/>
            <person name="Blank S."/>
            <person name="Wiebusch S."/>
            <person name="Elleuche S."/>
            <person name="Antranikian G."/>
        </authorList>
    </citation>
    <scope>NUCLEOTIDE SEQUENCE [LARGE SCALE GENOMIC DNA]</scope>
    <source>
        <strain evidence="10">GE-1</strain>
        <plasmid evidence="10">ptb1</plasmid>
    </source>
</reference>
<dbReference type="OrthoDB" id="9778331at2"/>
<geneLocation type="plasmid" evidence="10">
    <name>ptb1</name>
</geneLocation>
<dbReference type="Gene3D" id="3.30.240.20">
    <property type="entry name" value="bsu07140 like domains"/>
    <property type="match status" value="1"/>
</dbReference>
<evidence type="ECO:0000256" key="3">
    <source>
        <dbReference type="ARBA" id="ARBA00022475"/>
    </source>
</evidence>
<dbReference type="RefSeq" id="WP_071678172.1">
    <property type="nucleotide sequence ID" value="NZ_CP016313.1"/>
</dbReference>
<keyword evidence="5 7" id="KW-1133">Transmembrane helix</keyword>
<evidence type="ECO:0000256" key="4">
    <source>
        <dbReference type="ARBA" id="ARBA00022692"/>
    </source>
</evidence>
<dbReference type="Proteomes" id="UP000182993">
    <property type="component" value="Plasmid pTB1"/>
</dbReference>
<sequence>MHNPWLEALGDPVTVLFTLIRVGVVYLTLLLFLRLSGKKVLGQMTPLDLLTLLLLSNVVQNAMIGPDNSLVGGLLGAGLLLLLDRALSRSRLRRSLMGEPVLLVHEGKPVWAHLRREGVELEELMAALREHGVARLEDVLEAVLEVDGTISVVPKDHLEPKRVRKVRSSRNR</sequence>
<dbReference type="InterPro" id="IPR023090">
    <property type="entry name" value="UPF0702_alpha/beta_dom_sf"/>
</dbReference>
<keyword evidence="4 7" id="KW-0812">Transmembrane</keyword>
<dbReference type="PANTHER" id="PTHR34582">
    <property type="entry name" value="UPF0702 TRANSMEMBRANE PROTEIN YCAP"/>
    <property type="match status" value="1"/>
</dbReference>
<keyword evidence="6 7" id="KW-0472">Membrane</keyword>
<accession>A0A1J0LVP2</accession>
<comment type="similarity">
    <text evidence="2">Belongs to the UPF0702 family.</text>
</comment>
<protein>
    <recommendedName>
        <fullName evidence="8">YetF C-terminal domain-containing protein</fullName>
    </recommendedName>
</protein>
<feature type="transmembrane region" description="Helical" evidence="7">
    <location>
        <begin position="12"/>
        <end position="33"/>
    </location>
</feature>
<evidence type="ECO:0000256" key="7">
    <source>
        <dbReference type="SAM" id="Phobius"/>
    </source>
</evidence>
<keyword evidence="9" id="KW-0614">Plasmid</keyword>
<evidence type="ECO:0000256" key="1">
    <source>
        <dbReference type="ARBA" id="ARBA00004651"/>
    </source>
</evidence>
<proteinExistence type="inferred from homology"/>
<dbReference type="PANTHER" id="PTHR34582:SF6">
    <property type="entry name" value="UPF0702 TRANSMEMBRANE PROTEIN YCAP"/>
    <property type="match status" value="1"/>
</dbReference>
<feature type="domain" description="YetF C-terminal" evidence="8">
    <location>
        <begin position="90"/>
        <end position="157"/>
    </location>
</feature>
<evidence type="ECO:0000256" key="6">
    <source>
        <dbReference type="ARBA" id="ARBA00023136"/>
    </source>
</evidence>
<keyword evidence="3" id="KW-1003">Cell membrane</keyword>
<dbReference type="Pfam" id="PF04239">
    <property type="entry name" value="DUF421"/>
    <property type="match status" value="1"/>
</dbReference>
<comment type="subcellular location">
    <subcellularLocation>
        <location evidence="1">Cell membrane</location>
        <topology evidence="1">Multi-pass membrane protein</topology>
    </subcellularLocation>
</comment>
<evidence type="ECO:0000256" key="2">
    <source>
        <dbReference type="ARBA" id="ARBA00006448"/>
    </source>
</evidence>
<dbReference type="AlphaFoldDB" id="A0A1J0LVP2"/>
<evidence type="ECO:0000256" key="5">
    <source>
        <dbReference type="ARBA" id="ARBA00022989"/>
    </source>
</evidence>